<dbReference type="AlphaFoldDB" id="A0A832ZV61"/>
<keyword evidence="1" id="KW-0812">Transmembrane</keyword>
<comment type="caution">
    <text evidence="2">The sequence shown here is derived from an EMBL/GenBank/DDBJ whole genome shotgun (WGS) entry which is preliminary data.</text>
</comment>
<proteinExistence type="predicted"/>
<reference evidence="2" key="1">
    <citation type="journal article" date="2020" name="ISME J.">
        <title>Gammaproteobacteria mediating utilization of methyl-, sulfur- and petroleum organic compounds in deep ocean hydrothermal plumes.</title>
        <authorList>
            <person name="Zhou Z."/>
            <person name="Liu Y."/>
            <person name="Pan J."/>
            <person name="Cron B.R."/>
            <person name="Toner B.M."/>
            <person name="Anantharaman K."/>
            <person name="Breier J.A."/>
            <person name="Dick G.J."/>
            <person name="Li M."/>
        </authorList>
    </citation>
    <scope>NUCLEOTIDE SEQUENCE</scope>
    <source>
        <strain evidence="2">SZUA-1515</strain>
    </source>
</reference>
<dbReference type="InterPro" id="IPR010397">
    <property type="entry name" value="DUF996"/>
</dbReference>
<dbReference type="EMBL" id="DQVM01000026">
    <property type="protein sequence ID" value="HIQ29158.1"/>
    <property type="molecule type" value="Genomic_DNA"/>
</dbReference>
<organism evidence="2 3">
    <name type="scientific">Caldiarchaeum subterraneum</name>
    <dbReference type="NCBI Taxonomy" id="311458"/>
    <lineage>
        <taxon>Archaea</taxon>
        <taxon>Nitrososphaerota</taxon>
        <taxon>Candidatus Caldarchaeales</taxon>
        <taxon>Candidatus Caldarchaeaceae</taxon>
        <taxon>Candidatus Caldarchaeum</taxon>
    </lineage>
</organism>
<evidence type="ECO:0000313" key="2">
    <source>
        <dbReference type="EMBL" id="HIQ29158.1"/>
    </source>
</evidence>
<accession>A0A832ZV61</accession>
<sequence>MGRLDDAKLLGGIGSILIILSLIPYAGVVIGIVGLVLVLIAVKYISDYLKDRSIFNNMLISVILSIVGTAVISYLLLLWFIMGSLLGFGSVIQGAAASDFFTSTLIAILLGIVVIWIFLLVSALFIRRSYGAIANKLGISLFNTVSLLYIIGAALTIVLIGFIIVFVAVILQAVAFFSIEEPRLDEAPKVPE</sequence>
<keyword evidence="1" id="KW-0472">Membrane</keyword>
<dbReference type="Pfam" id="PF06195">
    <property type="entry name" value="DUF996"/>
    <property type="match status" value="1"/>
</dbReference>
<keyword evidence="1" id="KW-1133">Transmembrane helix</keyword>
<dbReference type="Proteomes" id="UP000608579">
    <property type="component" value="Unassembled WGS sequence"/>
</dbReference>
<name>A0A832ZV61_CALS0</name>
<feature type="transmembrane region" description="Helical" evidence="1">
    <location>
        <begin position="101"/>
        <end position="126"/>
    </location>
</feature>
<protein>
    <submittedName>
        <fullName evidence="2">DUF996 domain-containing protein</fullName>
    </submittedName>
</protein>
<feature type="transmembrane region" description="Helical" evidence="1">
    <location>
        <begin position="147"/>
        <end position="179"/>
    </location>
</feature>
<feature type="transmembrane region" description="Helical" evidence="1">
    <location>
        <begin position="12"/>
        <end position="42"/>
    </location>
</feature>
<evidence type="ECO:0000256" key="1">
    <source>
        <dbReference type="SAM" id="Phobius"/>
    </source>
</evidence>
<evidence type="ECO:0000313" key="3">
    <source>
        <dbReference type="Proteomes" id="UP000608579"/>
    </source>
</evidence>
<gene>
    <name evidence="2" type="ORF">EYH45_01190</name>
</gene>
<feature type="transmembrane region" description="Helical" evidence="1">
    <location>
        <begin position="54"/>
        <end position="81"/>
    </location>
</feature>